<proteinExistence type="predicted"/>
<evidence type="ECO:0000313" key="2">
    <source>
        <dbReference type="EMBL" id="KAJ9558529.1"/>
    </source>
</evidence>
<dbReference type="InterPro" id="IPR001810">
    <property type="entry name" value="F-box_dom"/>
</dbReference>
<dbReference type="NCBIfam" id="TIGR01640">
    <property type="entry name" value="F_box_assoc_1"/>
    <property type="match status" value="1"/>
</dbReference>
<gene>
    <name evidence="2" type="ORF">OSB04_013143</name>
</gene>
<dbReference type="Gene3D" id="1.20.1280.50">
    <property type="match status" value="1"/>
</dbReference>
<dbReference type="SUPFAM" id="SSF81383">
    <property type="entry name" value="F-box domain"/>
    <property type="match status" value="1"/>
</dbReference>
<evidence type="ECO:0000313" key="3">
    <source>
        <dbReference type="Proteomes" id="UP001172457"/>
    </source>
</evidence>
<comment type="caution">
    <text evidence="2">The sequence shown here is derived from an EMBL/GenBank/DDBJ whole genome shotgun (WGS) entry which is preliminary data.</text>
</comment>
<dbReference type="Pfam" id="PF07734">
    <property type="entry name" value="FBA_1"/>
    <property type="match status" value="1"/>
</dbReference>
<dbReference type="Proteomes" id="UP001172457">
    <property type="component" value="Chromosome 3"/>
</dbReference>
<dbReference type="Pfam" id="PF12937">
    <property type="entry name" value="F-box-like"/>
    <property type="match status" value="1"/>
</dbReference>
<accession>A0AA38WQG0</accession>
<dbReference type="EMBL" id="JARYMX010000003">
    <property type="protein sequence ID" value="KAJ9558529.1"/>
    <property type="molecule type" value="Genomic_DNA"/>
</dbReference>
<dbReference type="InterPro" id="IPR006527">
    <property type="entry name" value="F-box-assoc_dom_typ1"/>
</dbReference>
<keyword evidence="3" id="KW-1185">Reference proteome</keyword>
<dbReference type="InterPro" id="IPR036047">
    <property type="entry name" value="F-box-like_dom_sf"/>
</dbReference>
<dbReference type="InterPro" id="IPR050796">
    <property type="entry name" value="SCF_F-box_component"/>
</dbReference>
<dbReference type="InterPro" id="IPR017451">
    <property type="entry name" value="F-box-assoc_interact_dom"/>
</dbReference>
<dbReference type="PROSITE" id="PS50181">
    <property type="entry name" value="FBOX"/>
    <property type="match status" value="1"/>
</dbReference>
<organism evidence="2 3">
    <name type="scientific">Centaurea solstitialis</name>
    <name type="common">yellow star-thistle</name>
    <dbReference type="NCBI Taxonomy" id="347529"/>
    <lineage>
        <taxon>Eukaryota</taxon>
        <taxon>Viridiplantae</taxon>
        <taxon>Streptophyta</taxon>
        <taxon>Embryophyta</taxon>
        <taxon>Tracheophyta</taxon>
        <taxon>Spermatophyta</taxon>
        <taxon>Magnoliopsida</taxon>
        <taxon>eudicotyledons</taxon>
        <taxon>Gunneridae</taxon>
        <taxon>Pentapetalae</taxon>
        <taxon>asterids</taxon>
        <taxon>campanulids</taxon>
        <taxon>Asterales</taxon>
        <taxon>Asteraceae</taxon>
        <taxon>Carduoideae</taxon>
        <taxon>Cardueae</taxon>
        <taxon>Centaureinae</taxon>
        <taxon>Centaurea</taxon>
    </lineage>
</organism>
<sequence>MAVELLPDEVIVEILSILPAESLLRCRLVCKWWLTLISSSKFKLMHLHNFNQLNPRYFVGRLDYFASEEWFCVHLDDEAFSFDDSTQIEFPFDRSRGFGYDNISDDYKVVSLIYDASSLSTRPKVEVYSVKTGIWREVMFPDNVLCYCTFPMWLQVFFNGVVHWTAFDLTPSFSIMTFDITTELFEQIQFPEFLTEKYLRVFVAGESLAAVQDVTLDRVDSGSTYRVWVMKEYKNPASWTMLYHVKNADVNLREPLRLRNNGDMIAELKNRDMIMFNHNEGSYVNVFGDSVEEGFDCRTYVDRFQESLALLDVGDSVPNEEAMEALMMIEKQGMRL</sequence>
<dbReference type="PANTHER" id="PTHR31672:SF10">
    <property type="entry name" value="F-BOX DOMAIN-CONTAINING PROTEIN"/>
    <property type="match status" value="1"/>
</dbReference>
<dbReference type="CDD" id="cd22157">
    <property type="entry name" value="F-box_AtFBW1-like"/>
    <property type="match status" value="1"/>
</dbReference>
<dbReference type="SMART" id="SM00256">
    <property type="entry name" value="FBOX"/>
    <property type="match status" value="1"/>
</dbReference>
<dbReference type="AlphaFoldDB" id="A0AA38WQG0"/>
<evidence type="ECO:0000259" key="1">
    <source>
        <dbReference type="PROSITE" id="PS50181"/>
    </source>
</evidence>
<dbReference type="PANTHER" id="PTHR31672">
    <property type="entry name" value="BNACNNG10540D PROTEIN"/>
    <property type="match status" value="1"/>
</dbReference>
<name>A0AA38WQG0_9ASTR</name>
<feature type="domain" description="F-box" evidence="1">
    <location>
        <begin position="1"/>
        <end position="45"/>
    </location>
</feature>
<reference evidence="2" key="1">
    <citation type="submission" date="2023-03" db="EMBL/GenBank/DDBJ databases">
        <title>Chromosome-scale reference genome and RAD-based genetic map of yellow starthistle (Centaurea solstitialis) reveal putative structural variation and QTLs associated with invader traits.</title>
        <authorList>
            <person name="Reatini B."/>
            <person name="Cang F.A."/>
            <person name="Jiang Q."/>
            <person name="Mckibben M.T.W."/>
            <person name="Barker M.S."/>
            <person name="Rieseberg L.H."/>
            <person name="Dlugosch K.M."/>
        </authorList>
    </citation>
    <scope>NUCLEOTIDE SEQUENCE</scope>
    <source>
        <strain evidence="2">CAN-66</strain>
        <tissue evidence="2">Leaf</tissue>
    </source>
</reference>
<protein>
    <recommendedName>
        <fullName evidence="1">F-box domain-containing protein</fullName>
    </recommendedName>
</protein>